<dbReference type="Proteomes" id="UP000248555">
    <property type="component" value="Unassembled WGS sequence"/>
</dbReference>
<accession>A0A327YMC2</accession>
<evidence type="ECO:0000259" key="1">
    <source>
        <dbReference type="Pfam" id="PF00462"/>
    </source>
</evidence>
<evidence type="ECO:0000313" key="3">
    <source>
        <dbReference type="Proteomes" id="UP000248555"/>
    </source>
</evidence>
<dbReference type="EMBL" id="QLMH01000006">
    <property type="protein sequence ID" value="RAK19389.1"/>
    <property type="molecule type" value="Genomic_DNA"/>
</dbReference>
<sequence length="77" mass="8872">MKQVTVYTTTTCPYCIMLKNYLNEQGIPFNEINLNFHPEAVERVVRATGQLGVPQTEIDGRWVIGFNPEAIMQLWRS</sequence>
<keyword evidence="3" id="KW-1185">Reference proteome</keyword>
<dbReference type="Pfam" id="PF00462">
    <property type="entry name" value="Glutaredoxin"/>
    <property type="match status" value="1"/>
</dbReference>
<evidence type="ECO:0000313" key="2">
    <source>
        <dbReference type="EMBL" id="RAK19389.1"/>
    </source>
</evidence>
<dbReference type="InterPro" id="IPR002109">
    <property type="entry name" value="Glutaredoxin"/>
</dbReference>
<dbReference type="GO" id="GO:0009055">
    <property type="term" value="F:electron transfer activity"/>
    <property type="evidence" value="ECO:0007669"/>
    <property type="project" value="TreeGrafter"/>
</dbReference>
<reference evidence="2 3" key="1">
    <citation type="submission" date="2018-06" db="EMBL/GenBank/DDBJ databases">
        <title>Genomic Encyclopedia of Type Strains, Phase III (KMG-III): the genomes of soil and plant-associated and newly described type strains.</title>
        <authorList>
            <person name="Whitman W."/>
        </authorList>
    </citation>
    <scope>NUCLEOTIDE SEQUENCE [LARGE SCALE GENOMIC DNA]</scope>
    <source>
        <strain evidence="2 3">CGMCC 1.8979</strain>
    </source>
</reference>
<protein>
    <submittedName>
        <fullName evidence="2">Glutaredoxin 3</fullName>
    </submittedName>
</protein>
<proteinExistence type="predicted"/>
<dbReference type="CDD" id="cd02976">
    <property type="entry name" value="NrdH"/>
    <property type="match status" value="1"/>
</dbReference>
<dbReference type="PANTHER" id="PTHR34386:SF1">
    <property type="entry name" value="GLUTAREDOXIN-LIKE PROTEIN NRDH"/>
    <property type="match status" value="1"/>
</dbReference>
<dbReference type="GO" id="GO:0045454">
    <property type="term" value="P:cell redox homeostasis"/>
    <property type="evidence" value="ECO:0007669"/>
    <property type="project" value="TreeGrafter"/>
</dbReference>
<gene>
    <name evidence="2" type="ORF">B0I26_1069</name>
</gene>
<dbReference type="RefSeq" id="WP_111645057.1">
    <property type="nucleotide sequence ID" value="NZ_QLMH01000006.1"/>
</dbReference>
<organism evidence="2 3">
    <name type="scientific">Paranoxybacillus vitaminiphilus</name>
    <dbReference type="NCBI Taxonomy" id="581036"/>
    <lineage>
        <taxon>Bacteria</taxon>
        <taxon>Bacillati</taxon>
        <taxon>Bacillota</taxon>
        <taxon>Bacilli</taxon>
        <taxon>Bacillales</taxon>
        <taxon>Anoxybacillaceae</taxon>
        <taxon>Paranoxybacillus</taxon>
    </lineage>
</organism>
<dbReference type="AlphaFoldDB" id="A0A327YMC2"/>
<dbReference type="PANTHER" id="PTHR34386">
    <property type="entry name" value="GLUTAREDOXIN"/>
    <property type="match status" value="1"/>
</dbReference>
<dbReference type="InterPro" id="IPR036249">
    <property type="entry name" value="Thioredoxin-like_sf"/>
</dbReference>
<dbReference type="SUPFAM" id="SSF52833">
    <property type="entry name" value="Thioredoxin-like"/>
    <property type="match status" value="1"/>
</dbReference>
<dbReference type="InterPro" id="IPR051548">
    <property type="entry name" value="Grx-like_ET"/>
</dbReference>
<dbReference type="OrthoDB" id="9795531at2"/>
<comment type="caution">
    <text evidence="2">The sequence shown here is derived from an EMBL/GenBank/DDBJ whole genome shotgun (WGS) entry which is preliminary data.</text>
</comment>
<feature type="domain" description="Glutaredoxin" evidence="1">
    <location>
        <begin position="4"/>
        <end position="63"/>
    </location>
</feature>
<dbReference type="Gene3D" id="3.40.30.10">
    <property type="entry name" value="Glutaredoxin"/>
    <property type="match status" value="1"/>
</dbReference>
<dbReference type="PROSITE" id="PS51354">
    <property type="entry name" value="GLUTAREDOXIN_2"/>
    <property type="match status" value="1"/>
</dbReference>
<name>A0A327YMC2_9BACL</name>